<dbReference type="Gene3D" id="1.10.8.10">
    <property type="entry name" value="DNA helicase RuvA subunit, C-terminal domain"/>
    <property type="match status" value="1"/>
</dbReference>
<reference evidence="8 9" key="1">
    <citation type="submission" date="2018-05" db="EMBL/GenBank/DDBJ databases">
        <title>A metagenomic window into the 2 km-deep terrestrial subsurface aquifer revealed taxonomically and functionally diverse microbial community comprising novel uncultured bacterial lineages.</title>
        <authorList>
            <person name="Kadnikov V.V."/>
            <person name="Mardanov A.V."/>
            <person name="Beletsky A.V."/>
            <person name="Banks D."/>
            <person name="Pimenov N.V."/>
            <person name="Frank Y.A."/>
            <person name="Karnachuk O.V."/>
            <person name="Ravin N.V."/>
        </authorList>
    </citation>
    <scope>NUCLEOTIDE SEQUENCE [LARGE SCALE GENOMIC DNA]</scope>
    <source>
        <strain evidence="8">BY5</strain>
    </source>
</reference>
<protein>
    <recommendedName>
        <fullName evidence="6">Holliday junction branch migration complex subunit RuvA</fullName>
    </recommendedName>
</protein>
<keyword evidence="4 6" id="KW-0233">DNA recombination</keyword>
<dbReference type="CDD" id="cd14332">
    <property type="entry name" value="UBA_RuvA_C"/>
    <property type="match status" value="1"/>
</dbReference>
<keyword evidence="3 6" id="KW-0238">DNA-binding</keyword>
<dbReference type="EMBL" id="QOQW01000005">
    <property type="protein sequence ID" value="RCK80696.1"/>
    <property type="molecule type" value="Genomic_DNA"/>
</dbReference>
<keyword evidence="2 6" id="KW-0227">DNA damage</keyword>
<comment type="caution">
    <text evidence="6">Lacks conserved residue(s) required for the propagation of feature annotation.</text>
</comment>
<evidence type="ECO:0000256" key="2">
    <source>
        <dbReference type="ARBA" id="ARBA00022763"/>
    </source>
</evidence>
<dbReference type="GO" id="GO:0006281">
    <property type="term" value="P:DNA repair"/>
    <property type="evidence" value="ECO:0007669"/>
    <property type="project" value="UniProtKB-UniRule"/>
</dbReference>
<keyword evidence="8" id="KW-0347">Helicase</keyword>
<feature type="domain" description="Helix-hairpin-helix DNA-binding motif class 1" evidence="7">
    <location>
        <begin position="108"/>
        <end position="127"/>
    </location>
</feature>
<dbReference type="NCBIfam" id="TIGR00084">
    <property type="entry name" value="ruvA"/>
    <property type="match status" value="1"/>
</dbReference>
<sequence>MIDCIRGLLLEKELQRAVVDVNGLGLEAQIPFSSFRLLGERGSEVTLLTHLQWREDGPQLFGFATAAERALFRLLIKVDKVGPKLALNLMSAADPDQLVGMILTGNVRALTALKGVGEKLASRLVVELKEPLAKAGLGAAGPQPAAAPPPERIGLACEREAREALETLGYSLREIERMLGKVAAELPPDAELTRVVESALRHGSP</sequence>
<evidence type="ECO:0000256" key="1">
    <source>
        <dbReference type="ARBA" id="ARBA00022490"/>
    </source>
</evidence>
<dbReference type="GO" id="GO:0005524">
    <property type="term" value="F:ATP binding"/>
    <property type="evidence" value="ECO:0007669"/>
    <property type="project" value="InterPro"/>
</dbReference>
<organism evidence="8 9">
    <name type="scientific">Candidatus Ozemobacter sibiricus</name>
    <dbReference type="NCBI Taxonomy" id="2268124"/>
    <lineage>
        <taxon>Bacteria</taxon>
        <taxon>Candidatus Ozemobacteria</taxon>
        <taxon>Candidatus Ozemobacterales</taxon>
        <taxon>Candidatus Ozemobacteraceae</taxon>
        <taxon>Candidatus Ozemobacter</taxon>
    </lineage>
</organism>
<evidence type="ECO:0000256" key="6">
    <source>
        <dbReference type="HAMAP-Rule" id="MF_00031"/>
    </source>
</evidence>
<dbReference type="Pfam" id="PF01330">
    <property type="entry name" value="RuvA_N"/>
    <property type="match status" value="1"/>
</dbReference>
<accession>A0A367ZRM5</accession>
<dbReference type="InterPro" id="IPR011114">
    <property type="entry name" value="RuvA_C"/>
</dbReference>
<dbReference type="GO" id="GO:0005737">
    <property type="term" value="C:cytoplasm"/>
    <property type="evidence" value="ECO:0007669"/>
    <property type="project" value="UniProtKB-SubCell"/>
</dbReference>
<dbReference type="Pfam" id="PF07499">
    <property type="entry name" value="RuvA_C"/>
    <property type="match status" value="1"/>
</dbReference>
<evidence type="ECO:0000256" key="3">
    <source>
        <dbReference type="ARBA" id="ARBA00023125"/>
    </source>
</evidence>
<feature type="region of interest" description="Domain III" evidence="6">
    <location>
        <begin position="159"/>
        <end position="205"/>
    </location>
</feature>
<dbReference type="Gene3D" id="1.10.150.20">
    <property type="entry name" value="5' to 3' exonuclease, C-terminal subdomain"/>
    <property type="match status" value="1"/>
</dbReference>
<feature type="region of interest" description="Domain I" evidence="6">
    <location>
        <begin position="1"/>
        <end position="64"/>
    </location>
</feature>
<evidence type="ECO:0000313" key="8">
    <source>
        <dbReference type="EMBL" id="RCK80696.1"/>
    </source>
</evidence>
<dbReference type="InterPro" id="IPR003583">
    <property type="entry name" value="Hlx-hairpin-Hlx_DNA-bd_motif"/>
</dbReference>
<dbReference type="SUPFAM" id="SSF47781">
    <property type="entry name" value="RuvA domain 2-like"/>
    <property type="match status" value="1"/>
</dbReference>
<dbReference type="GO" id="GO:0009379">
    <property type="term" value="C:Holliday junction helicase complex"/>
    <property type="evidence" value="ECO:0007669"/>
    <property type="project" value="InterPro"/>
</dbReference>
<dbReference type="AlphaFoldDB" id="A0A367ZRM5"/>
<dbReference type="SUPFAM" id="SSF50249">
    <property type="entry name" value="Nucleic acid-binding proteins"/>
    <property type="match status" value="1"/>
</dbReference>
<dbReference type="Gene3D" id="2.40.50.140">
    <property type="entry name" value="Nucleic acid-binding proteins"/>
    <property type="match status" value="1"/>
</dbReference>
<dbReference type="InterPro" id="IPR012340">
    <property type="entry name" value="NA-bd_OB-fold"/>
</dbReference>
<dbReference type="InterPro" id="IPR000085">
    <property type="entry name" value="RuvA"/>
</dbReference>
<comment type="subunit">
    <text evidence="6">Homotetramer. Forms an RuvA(8)-RuvB(12)-Holliday junction (HJ) complex. HJ DNA is sandwiched between 2 RuvA tetramers; dsDNA enters through RuvA and exits via RuvB. An RuvB hexamer assembles on each DNA strand where it exits the tetramer. Each RuvB hexamer is contacted by two RuvA subunits (via domain III) on 2 adjacent RuvB subunits; this complex drives branch migration. In the full resolvosome a probable DNA-RuvA(4)-RuvB(12)-RuvC(2) complex forms which resolves the HJ.</text>
</comment>
<evidence type="ECO:0000313" key="9">
    <source>
        <dbReference type="Proteomes" id="UP000252355"/>
    </source>
</evidence>
<dbReference type="GO" id="GO:0000400">
    <property type="term" value="F:four-way junction DNA binding"/>
    <property type="evidence" value="ECO:0007669"/>
    <property type="project" value="UniProtKB-UniRule"/>
</dbReference>
<evidence type="ECO:0000256" key="5">
    <source>
        <dbReference type="ARBA" id="ARBA00023204"/>
    </source>
</evidence>
<keyword evidence="5 6" id="KW-0234">DNA repair</keyword>
<dbReference type="GO" id="GO:0048476">
    <property type="term" value="C:Holliday junction resolvase complex"/>
    <property type="evidence" value="ECO:0007669"/>
    <property type="project" value="UniProtKB-UniRule"/>
</dbReference>
<dbReference type="InterPro" id="IPR013849">
    <property type="entry name" value="DNA_helicase_Holl-junc_RuvA_I"/>
</dbReference>
<evidence type="ECO:0000256" key="4">
    <source>
        <dbReference type="ARBA" id="ARBA00023172"/>
    </source>
</evidence>
<comment type="domain">
    <text evidence="6">Has three domains with a flexible linker between the domains II and III and assumes an 'L' shape. Domain III is highly mobile and contacts RuvB.</text>
</comment>
<dbReference type="Proteomes" id="UP000252355">
    <property type="component" value="Unassembled WGS sequence"/>
</dbReference>
<gene>
    <name evidence="6" type="primary">ruvA</name>
    <name evidence="8" type="ORF">OZSIB_3009</name>
</gene>
<dbReference type="SMART" id="SM00278">
    <property type="entry name" value="HhH1"/>
    <property type="match status" value="2"/>
</dbReference>
<dbReference type="InterPro" id="IPR010994">
    <property type="entry name" value="RuvA_2-like"/>
</dbReference>
<comment type="function">
    <text evidence="6">The RuvA-RuvB-RuvC complex processes Holliday junction (HJ) DNA during genetic recombination and DNA repair, while the RuvA-RuvB complex plays an important role in the rescue of blocked DNA replication forks via replication fork reversal (RFR). RuvA specifically binds to HJ cruciform DNA, conferring on it an open structure. The RuvB hexamer acts as an ATP-dependent pump, pulling dsDNA into and through the RuvAB complex. HJ branch migration allows RuvC to scan DNA until it finds its consensus sequence, where it cleaves and resolves the cruciform DNA.</text>
</comment>
<comment type="similarity">
    <text evidence="6">Belongs to the RuvA family.</text>
</comment>
<proteinExistence type="inferred from homology"/>
<dbReference type="GO" id="GO:0006310">
    <property type="term" value="P:DNA recombination"/>
    <property type="evidence" value="ECO:0007669"/>
    <property type="project" value="UniProtKB-UniRule"/>
</dbReference>
<comment type="caution">
    <text evidence="8">The sequence shown here is derived from an EMBL/GenBank/DDBJ whole genome shotgun (WGS) entry which is preliminary data.</text>
</comment>
<keyword evidence="1 6" id="KW-0963">Cytoplasm</keyword>
<evidence type="ECO:0000259" key="7">
    <source>
        <dbReference type="SMART" id="SM00278"/>
    </source>
</evidence>
<keyword evidence="8" id="KW-0378">Hydrolase</keyword>
<dbReference type="Pfam" id="PF14520">
    <property type="entry name" value="HHH_5"/>
    <property type="match status" value="1"/>
</dbReference>
<keyword evidence="8" id="KW-0547">Nucleotide-binding</keyword>
<name>A0A367ZRM5_9BACT</name>
<dbReference type="HAMAP" id="MF_00031">
    <property type="entry name" value="DNA_HJ_migration_RuvA"/>
    <property type="match status" value="1"/>
</dbReference>
<comment type="subcellular location">
    <subcellularLocation>
        <location evidence="6">Cytoplasm</location>
    </subcellularLocation>
</comment>
<dbReference type="GO" id="GO:0009378">
    <property type="term" value="F:four-way junction helicase activity"/>
    <property type="evidence" value="ECO:0007669"/>
    <property type="project" value="InterPro"/>
</dbReference>
<feature type="domain" description="Helix-hairpin-helix DNA-binding motif class 1" evidence="7">
    <location>
        <begin position="73"/>
        <end position="92"/>
    </location>
</feature>
<keyword evidence="8" id="KW-0067">ATP-binding</keyword>